<sequence length="64" mass="7366">MQLQIIRNAIRCLTCNDIIDSTTKHDHNTCSCGNVSVDGVRDYHKRSYPSGDPSTWFEELAEWH</sequence>
<dbReference type="AlphaFoldDB" id="A0A229URU9"/>
<dbReference type="RefSeq" id="WP_094014904.1">
    <property type="nucleotide sequence ID" value="NZ_NMQW01000016.1"/>
</dbReference>
<accession>A0A229URU9</accession>
<dbReference type="EMBL" id="NMQW01000016">
    <property type="protein sequence ID" value="OXM86256.1"/>
    <property type="molecule type" value="Genomic_DNA"/>
</dbReference>
<dbReference type="Proteomes" id="UP000215509">
    <property type="component" value="Unassembled WGS sequence"/>
</dbReference>
<name>A0A229URU9_9BACL</name>
<proteinExistence type="predicted"/>
<organism evidence="2 3">
    <name type="scientific">Paenibacillus rigui</name>
    <dbReference type="NCBI Taxonomy" id="554312"/>
    <lineage>
        <taxon>Bacteria</taxon>
        <taxon>Bacillati</taxon>
        <taxon>Bacillota</taxon>
        <taxon>Bacilli</taxon>
        <taxon>Bacillales</taxon>
        <taxon>Paenibacillaceae</taxon>
        <taxon>Paenibacillus</taxon>
    </lineage>
</organism>
<comment type="caution">
    <text evidence="2">The sequence shown here is derived from an EMBL/GenBank/DDBJ whole genome shotgun (WGS) entry which is preliminary data.</text>
</comment>
<dbReference type="InterPro" id="IPR056112">
    <property type="entry name" value="DUF7695"/>
</dbReference>
<dbReference type="Pfam" id="PF24749">
    <property type="entry name" value="DUF7695"/>
    <property type="match status" value="1"/>
</dbReference>
<gene>
    <name evidence="2" type="ORF">CF651_10965</name>
</gene>
<evidence type="ECO:0000259" key="1">
    <source>
        <dbReference type="Pfam" id="PF24749"/>
    </source>
</evidence>
<dbReference type="OrthoDB" id="2628539at2"/>
<evidence type="ECO:0000313" key="2">
    <source>
        <dbReference type="EMBL" id="OXM86256.1"/>
    </source>
</evidence>
<keyword evidence="3" id="KW-1185">Reference proteome</keyword>
<evidence type="ECO:0000313" key="3">
    <source>
        <dbReference type="Proteomes" id="UP000215509"/>
    </source>
</evidence>
<feature type="domain" description="DUF7695" evidence="1">
    <location>
        <begin position="4"/>
        <end position="52"/>
    </location>
</feature>
<reference evidence="2 3" key="1">
    <citation type="submission" date="2017-07" db="EMBL/GenBank/DDBJ databases">
        <title>Genome sequencing and assembly of Paenibacillus rigui.</title>
        <authorList>
            <person name="Mayilraj S."/>
        </authorList>
    </citation>
    <scope>NUCLEOTIDE SEQUENCE [LARGE SCALE GENOMIC DNA]</scope>
    <source>
        <strain evidence="2 3">JCM 16352</strain>
    </source>
</reference>
<protein>
    <recommendedName>
        <fullName evidence="1">DUF7695 domain-containing protein</fullName>
    </recommendedName>
</protein>